<dbReference type="SMART" id="SM01350">
    <property type="entry name" value="6PGD"/>
    <property type="match status" value="1"/>
</dbReference>
<dbReference type="Pfam" id="PF03446">
    <property type="entry name" value="NAD_binding_2"/>
    <property type="match status" value="1"/>
</dbReference>
<comment type="similarity">
    <text evidence="1">Belongs to the 6-phosphogluconate dehydrogenase family.</text>
</comment>
<dbReference type="InterPro" id="IPR013328">
    <property type="entry name" value="6PGD_dom2"/>
</dbReference>
<dbReference type="SUPFAM" id="SSF48179">
    <property type="entry name" value="6-phosphogluconate dehydrogenase C-terminal domain-like"/>
    <property type="match status" value="1"/>
</dbReference>
<dbReference type="NCBIfam" id="TIGR00872">
    <property type="entry name" value="gnd_rel"/>
    <property type="match status" value="1"/>
</dbReference>
<evidence type="ECO:0000256" key="3">
    <source>
        <dbReference type="ARBA" id="ARBA00023064"/>
    </source>
</evidence>
<reference evidence="5 6" key="1">
    <citation type="journal article" date="2016" name="Nat. Commun.">
        <title>Thousands of microbial genomes shed light on interconnected biogeochemical processes in an aquifer system.</title>
        <authorList>
            <person name="Anantharaman K."/>
            <person name="Brown C.T."/>
            <person name="Hug L.A."/>
            <person name="Sharon I."/>
            <person name="Castelle C.J."/>
            <person name="Probst A.J."/>
            <person name="Thomas B.C."/>
            <person name="Singh A."/>
            <person name="Wilkins M.J."/>
            <person name="Karaoz U."/>
            <person name="Brodie E.L."/>
            <person name="Williams K.H."/>
            <person name="Hubbard S.S."/>
            <person name="Banfield J.F."/>
        </authorList>
    </citation>
    <scope>NUCLEOTIDE SEQUENCE [LARGE SCALE GENOMIC DNA]</scope>
</reference>
<dbReference type="InterPro" id="IPR006114">
    <property type="entry name" value="6PGDH_C"/>
</dbReference>
<feature type="domain" description="6-phosphogluconate dehydrogenase C-terminal" evidence="4">
    <location>
        <begin position="179"/>
        <end position="311"/>
    </location>
</feature>
<dbReference type="InterPro" id="IPR004849">
    <property type="entry name" value="6DGDH_YqeC"/>
</dbReference>
<dbReference type="AlphaFoldDB" id="A0A1F6A9T8"/>
<protein>
    <submittedName>
        <fullName evidence="5">6-phosphogluconate dehydrogenase (Decarboxylating)</fullName>
    </submittedName>
</protein>
<dbReference type="PRINTS" id="PR00076">
    <property type="entry name" value="6PGDHDRGNASE"/>
</dbReference>
<dbReference type="Gene3D" id="3.40.50.720">
    <property type="entry name" value="NAD(P)-binding Rossmann-like Domain"/>
    <property type="match status" value="1"/>
</dbReference>
<dbReference type="Pfam" id="PF00393">
    <property type="entry name" value="6PGD"/>
    <property type="match status" value="1"/>
</dbReference>
<gene>
    <name evidence="5" type="ORF">A3D03_06365</name>
</gene>
<dbReference type="InterPro" id="IPR008927">
    <property type="entry name" value="6-PGluconate_DH-like_C_sf"/>
</dbReference>
<evidence type="ECO:0000313" key="5">
    <source>
        <dbReference type="EMBL" id="OGG21471.1"/>
    </source>
</evidence>
<dbReference type="Proteomes" id="UP000177092">
    <property type="component" value="Unassembled WGS sequence"/>
</dbReference>
<dbReference type="SUPFAM" id="SSF51735">
    <property type="entry name" value="NAD(P)-binding Rossmann-fold domains"/>
    <property type="match status" value="1"/>
</dbReference>
<name>A0A1F6A9T8_9BACT</name>
<accession>A0A1F6A9T8</accession>
<comment type="caution">
    <text evidence="5">The sequence shown here is derived from an EMBL/GenBank/DDBJ whole genome shotgun (WGS) entry which is preliminary data.</text>
</comment>
<keyword evidence="2" id="KW-0560">Oxidoreductase</keyword>
<dbReference type="InterPro" id="IPR006115">
    <property type="entry name" value="6PGDH_NADP-bd"/>
</dbReference>
<dbReference type="GO" id="GO:0006098">
    <property type="term" value="P:pentose-phosphate shunt"/>
    <property type="evidence" value="ECO:0007669"/>
    <property type="project" value="InterPro"/>
</dbReference>
<dbReference type="GO" id="GO:0050661">
    <property type="term" value="F:NADP binding"/>
    <property type="evidence" value="ECO:0007669"/>
    <property type="project" value="InterPro"/>
</dbReference>
<evidence type="ECO:0000313" key="6">
    <source>
        <dbReference type="Proteomes" id="UP000177092"/>
    </source>
</evidence>
<dbReference type="GO" id="GO:0004616">
    <property type="term" value="F:phosphogluconate dehydrogenase (decarboxylating) activity"/>
    <property type="evidence" value="ECO:0007669"/>
    <property type="project" value="InterPro"/>
</dbReference>
<dbReference type="Gene3D" id="1.10.1040.10">
    <property type="entry name" value="N-(1-d-carboxylethyl)-l-norvaline Dehydrogenase, domain 2"/>
    <property type="match status" value="1"/>
</dbReference>
<organism evidence="5 6">
    <name type="scientific">Candidatus Gottesmanbacteria bacterium RIFCSPHIGHO2_02_FULL_40_13</name>
    <dbReference type="NCBI Taxonomy" id="1798384"/>
    <lineage>
        <taxon>Bacteria</taxon>
        <taxon>Candidatus Gottesmaniibacteriota</taxon>
    </lineage>
</organism>
<dbReference type="PANTHER" id="PTHR11811">
    <property type="entry name" value="6-PHOSPHOGLUCONATE DEHYDROGENASE"/>
    <property type="match status" value="1"/>
</dbReference>
<sequence>MRIGFIGLGRMGRAMALHLLEEGVDVVVFNRRVEKVFELDKEARTLTSQSLGELTKTSNIRELINNLDSPRIVILMVPQGSPVDEMITGLLEAGITDGDIIIDAGNSFYKDSIARYENLKQKKINFLDVGTSGGIEGARKGACLMIGGDLQVFRKVEPFFKTIAGKIGSYEYFGPSGAGHFVKMVHNGVEYGMLQSLGEGFEILSKSTYDLDFEKIARSWSRGSVVRGWLVELLEKAFQDDPKLEGIEGIIGGGITGMWTHQTAKELGVSTPAIEVALNAREKSKIEPTFTGKIIAALRYQFGQHEVVNKTSVKGEALSVKK</sequence>
<evidence type="ECO:0000256" key="2">
    <source>
        <dbReference type="ARBA" id="ARBA00023002"/>
    </source>
</evidence>
<dbReference type="PROSITE" id="PS00895">
    <property type="entry name" value="3_HYDROXYISOBUT_DH"/>
    <property type="match status" value="1"/>
</dbReference>
<dbReference type="EMBL" id="MFJN01000021">
    <property type="protein sequence ID" value="OGG21471.1"/>
    <property type="molecule type" value="Genomic_DNA"/>
</dbReference>
<dbReference type="NCBIfam" id="NF007161">
    <property type="entry name" value="PRK09599.1"/>
    <property type="match status" value="1"/>
</dbReference>
<dbReference type="InterPro" id="IPR036291">
    <property type="entry name" value="NAD(P)-bd_dom_sf"/>
</dbReference>
<dbReference type="GO" id="GO:0019521">
    <property type="term" value="P:D-gluconate metabolic process"/>
    <property type="evidence" value="ECO:0007669"/>
    <property type="project" value="UniProtKB-KW"/>
</dbReference>
<keyword evidence="3" id="KW-0311">Gluconate utilization</keyword>
<dbReference type="STRING" id="1798384.A3D03_06365"/>
<evidence type="ECO:0000259" key="4">
    <source>
        <dbReference type="SMART" id="SM01350"/>
    </source>
</evidence>
<dbReference type="GO" id="GO:0016054">
    <property type="term" value="P:organic acid catabolic process"/>
    <property type="evidence" value="ECO:0007669"/>
    <property type="project" value="UniProtKB-ARBA"/>
</dbReference>
<dbReference type="InterPro" id="IPR002204">
    <property type="entry name" value="3-OH-isobutyrate_DH-rel_CS"/>
</dbReference>
<evidence type="ECO:0000256" key="1">
    <source>
        <dbReference type="ARBA" id="ARBA00008419"/>
    </source>
</evidence>
<dbReference type="InterPro" id="IPR006183">
    <property type="entry name" value="Pgluconate_DH"/>
</dbReference>
<proteinExistence type="inferred from homology"/>